<gene>
    <name evidence="3" type="ORF">B0A49_13551</name>
</gene>
<organism evidence="3 4">
    <name type="scientific">Cryomyces minteri</name>
    <dbReference type="NCBI Taxonomy" id="331657"/>
    <lineage>
        <taxon>Eukaryota</taxon>
        <taxon>Fungi</taxon>
        <taxon>Dikarya</taxon>
        <taxon>Ascomycota</taxon>
        <taxon>Pezizomycotina</taxon>
        <taxon>Dothideomycetes</taxon>
        <taxon>Dothideomycetes incertae sedis</taxon>
        <taxon>Cryomyces</taxon>
    </lineage>
</organism>
<name>A0A4V5NA43_9PEZI</name>
<dbReference type="OrthoDB" id="4072826at2759"/>
<evidence type="ECO:0000256" key="1">
    <source>
        <dbReference type="SAM" id="Coils"/>
    </source>
</evidence>
<protein>
    <submittedName>
        <fullName evidence="3">Uncharacterized protein</fullName>
    </submittedName>
</protein>
<keyword evidence="4" id="KW-1185">Reference proteome</keyword>
<evidence type="ECO:0000256" key="2">
    <source>
        <dbReference type="SAM" id="MobiDB-lite"/>
    </source>
</evidence>
<feature type="compositionally biased region" description="Polar residues" evidence="2">
    <location>
        <begin position="238"/>
        <end position="248"/>
    </location>
</feature>
<dbReference type="AlphaFoldDB" id="A0A4V5NA43"/>
<sequence length="321" mass="35473">MDPIIFTPRLKLTLVTKAERGSPELEWFHELRSNEKATWWSIYGQAKSIEDTEKVMKGYLLTNEGEENTYRVAYAVHKVLESMSGSVEGEPQPAEQGKKSTEFVGLVTLTSLDAGSLALPEDLTLPTAAATTTLTVELAYLFLPIGWGGLAMPGRRSEGLAVPARDPSPHKPSEDDEDTEMGDTSEADQEALNRANKRKSESPHKARPAPALESDTESVIEVAVGRRARKPSQKVRENQATQEELQGTSQSEVLAVLQELNKRMIAMEKEEEAYRARANELEEAHKGEVKKLENLVKTLQLDIASLKEASPYWGQSLESGN</sequence>
<evidence type="ECO:0000313" key="4">
    <source>
        <dbReference type="Proteomes" id="UP000308768"/>
    </source>
</evidence>
<keyword evidence="1" id="KW-0175">Coiled coil</keyword>
<feature type="coiled-coil region" evidence="1">
    <location>
        <begin position="257"/>
        <end position="309"/>
    </location>
</feature>
<comment type="caution">
    <text evidence="3">The sequence shown here is derived from an EMBL/GenBank/DDBJ whole genome shotgun (WGS) entry which is preliminary data.</text>
</comment>
<feature type="region of interest" description="Disordered" evidence="2">
    <location>
        <begin position="158"/>
        <end position="248"/>
    </location>
</feature>
<dbReference type="EMBL" id="NAJN01002945">
    <property type="protein sequence ID" value="TKA46319.1"/>
    <property type="molecule type" value="Genomic_DNA"/>
</dbReference>
<dbReference type="Proteomes" id="UP000308768">
    <property type="component" value="Unassembled WGS sequence"/>
</dbReference>
<accession>A0A4V5NA43</accession>
<evidence type="ECO:0000313" key="3">
    <source>
        <dbReference type="EMBL" id="TKA46319.1"/>
    </source>
</evidence>
<proteinExistence type="predicted"/>
<feature type="compositionally biased region" description="Acidic residues" evidence="2">
    <location>
        <begin position="174"/>
        <end position="189"/>
    </location>
</feature>
<reference evidence="3 4" key="1">
    <citation type="submission" date="2017-03" db="EMBL/GenBank/DDBJ databases">
        <title>Genomes of endolithic fungi from Antarctica.</title>
        <authorList>
            <person name="Coleine C."/>
            <person name="Masonjones S."/>
            <person name="Stajich J.E."/>
        </authorList>
    </citation>
    <scope>NUCLEOTIDE SEQUENCE [LARGE SCALE GENOMIC DNA]</scope>
    <source>
        <strain evidence="3 4">CCFEE 5187</strain>
    </source>
</reference>